<dbReference type="GO" id="GO:0005694">
    <property type="term" value="C:chromosome"/>
    <property type="evidence" value="ECO:0007669"/>
    <property type="project" value="TreeGrafter"/>
</dbReference>
<dbReference type="InterPro" id="IPR011545">
    <property type="entry name" value="DEAD/DEAH_box_helicase_dom"/>
</dbReference>
<feature type="compositionally biased region" description="Low complexity" evidence="9">
    <location>
        <begin position="543"/>
        <end position="607"/>
    </location>
</feature>
<dbReference type="NCBIfam" id="TIGR00614">
    <property type="entry name" value="recQ_fam"/>
    <property type="match status" value="1"/>
</dbReference>
<protein>
    <recommendedName>
        <fullName evidence="8">ATP-dependent DNA helicase</fullName>
        <ecNumber evidence="8">5.6.2.4</ecNumber>
    </recommendedName>
</protein>
<comment type="subcellular location">
    <subcellularLocation>
        <location evidence="8">Nucleus</location>
    </subcellularLocation>
</comment>
<keyword evidence="2 8" id="KW-0547">Nucleotide-binding</keyword>
<keyword evidence="5 8" id="KW-0067">ATP-binding</keyword>
<dbReference type="CDD" id="cd17920">
    <property type="entry name" value="DEXHc_RecQ"/>
    <property type="match status" value="1"/>
</dbReference>
<dbReference type="PANTHER" id="PTHR13710">
    <property type="entry name" value="DNA HELICASE RECQ FAMILY MEMBER"/>
    <property type="match status" value="1"/>
</dbReference>
<dbReference type="Pfam" id="PF00270">
    <property type="entry name" value="DEAD"/>
    <property type="match status" value="1"/>
</dbReference>
<evidence type="ECO:0000313" key="13">
    <source>
        <dbReference type="Proteomes" id="UP000192578"/>
    </source>
</evidence>
<organism evidence="12 13">
    <name type="scientific">Hypsibius exemplaris</name>
    <name type="common">Freshwater tardigrade</name>
    <dbReference type="NCBI Taxonomy" id="2072580"/>
    <lineage>
        <taxon>Eukaryota</taxon>
        <taxon>Metazoa</taxon>
        <taxon>Ecdysozoa</taxon>
        <taxon>Tardigrada</taxon>
        <taxon>Eutardigrada</taxon>
        <taxon>Parachela</taxon>
        <taxon>Hypsibioidea</taxon>
        <taxon>Hypsibiidae</taxon>
        <taxon>Hypsibius</taxon>
    </lineage>
</organism>
<dbReference type="InterPro" id="IPR001650">
    <property type="entry name" value="Helicase_C-like"/>
</dbReference>
<dbReference type="SUPFAM" id="SSF52540">
    <property type="entry name" value="P-loop containing nucleoside triphosphate hydrolases"/>
    <property type="match status" value="1"/>
</dbReference>
<evidence type="ECO:0000256" key="6">
    <source>
        <dbReference type="ARBA" id="ARBA00034617"/>
    </source>
</evidence>
<evidence type="ECO:0000256" key="9">
    <source>
        <dbReference type="SAM" id="MobiDB-lite"/>
    </source>
</evidence>
<dbReference type="Pfam" id="PF00271">
    <property type="entry name" value="Helicase_C"/>
    <property type="match status" value="1"/>
</dbReference>
<dbReference type="EC" id="5.6.2.4" evidence="8"/>
<dbReference type="InterPro" id="IPR032284">
    <property type="entry name" value="RecQ_Zn-bd"/>
</dbReference>
<comment type="similarity">
    <text evidence="1 8">Belongs to the helicase family. RecQ subfamily.</text>
</comment>
<feature type="compositionally biased region" description="Basic and acidic residues" evidence="9">
    <location>
        <begin position="645"/>
        <end position="661"/>
    </location>
</feature>
<proteinExistence type="inferred from homology"/>
<name>A0A1W0WSS9_HYPEX</name>
<evidence type="ECO:0000256" key="7">
    <source>
        <dbReference type="ARBA" id="ARBA00049360"/>
    </source>
</evidence>
<dbReference type="GO" id="GO:0003676">
    <property type="term" value="F:nucleic acid binding"/>
    <property type="evidence" value="ECO:0007669"/>
    <property type="project" value="InterPro"/>
</dbReference>
<evidence type="ECO:0000256" key="2">
    <source>
        <dbReference type="ARBA" id="ARBA00022741"/>
    </source>
</evidence>
<dbReference type="Proteomes" id="UP000192578">
    <property type="component" value="Unassembled WGS sequence"/>
</dbReference>
<dbReference type="SMART" id="SM00487">
    <property type="entry name" value="DEXDc"/>
    <property type="match status" value="1"/>
</dbReference>
<comment type="caution">
    <text evidence="12">The sequence shown here is derived from an EMBL/GenBank/DDBJ whole genome shotgun (WGS) entry which is preliminary data.</text>
</comment>
<dbReference type="OrthoDB" id="10261556at2759"/>
<dbReference type="CDD" id="cd18794">
    <property type="entry name" value="SF2_C_RecQ"/>
    <property type="match status" value="1"/>
</dbReference>
<dbReference type="GO" id="GO:0005524">
    <property type="term" value="F:ATP binding"/>
    <property type="evidence" value="ECO:0007669"/>
    <property type="project" value="UniProtKB-KW"/>
</dbReference>
<evidence type="ECO:0000256" key="5">
    <source>
        <dbReference type="ARBA" id="ARBA00022840"/>
    </source>
</evidence>
<feature type="region of interest" description="Disordered" evidence="9">
    <location>
        <begin position="707"/>
        <end position="800"/>
    </location>
</feature>
<dbReference type="InterPro" id="IPR027417">
    <property type="entry name" value="P-loop_NTPase"/>
</dbReference>
<sequence length="877" mass="95279">MDGLAVSPTDLRDALLSVFGYTDYKSDLQRQATEEVAKATQDVFISMPTGAGKSICYMLPGCVGKGTTVVISPLLALIQDQMEILKKVNVPAVSINSTLSDKERKEIEKKMQLPAGPAYKFLYLTPEQCATDRTRRLLGGLAKSRFLRAIVIDEAHCISEWGHDFRGDYLKLGKLRDFCPQVPFVALTATAAKVVSDDLLNRLKMTKAAVFKKPVFRENLFYEVVQKMEDMTEDDWINDLISYIVKIFQKSGEGQKSGIVYCRSRASCENVAEAISQADVSALPYHAGLKEREDTQKLWMEGKVQVICATVSFGMGIDNPHVRFVVHWNMPKAIEAYYQEAGRAGRDGKPSWARLYASADDRSQLTWLIRKDLDEREAKGKTVNRKGATDRLDTMIKYCLSTKCLHGFIAAHFGDAAPLCKKNCGVCFHGKVKLAANKPKVLHQFKPPGTFKHSYTAGGGVASGWWAGASTSSGAGGEFQRGAQDRVLLDHPGFTRASNLPICSDLPTQPPVKCAAKKKRNSTMPAAGTFKPVGGLAVPQKNLPLTGPGTSSTGPGTSSTGPGTSSTGPGTSLTGPGTSSTGRGTSSTLSLKRKGTTQAPATTTTTTMKQQKLPMVAINTLPATRFAPAALVCRTPSIDVLGQKKKSELHDGSKASRRNSDDSTSGSGEESSVKFTTDLCALTDLCSSKEPEDRPYRSRPQQLDWTRFFSSKASKPGGLVTPDEGDGVPLPLGKKPWIRDEREFWKGDDAEDEDRAGGGGTSGMIAEEFAKRKRATSDANSPRPPKVCRVPSGCELQNPTSTRIPKLSLASRMKCLDDLEKAYAVSDRGTARQKAVTMEDETFRKCQTSQKYTLTVSGMVKKLLQSGKKDEPIDVED</sequence>
<dbReference type="GO" id="GO:0009378">
    <property type="term" value="F:four-way junction helicase activity"/>
    <property type="evidence" value="ECO:0007669"/>
    <property type="project" value="TreeGrafter"/>
</dbReference>
<dbReference type="Pfam" id="PF16124">
    <property type="entry name" value="RecQ_Zn_bind"/>
    <property type="match status" value="1"/>
</dbReference>
<keyword evidence="4 8" id="KW-0347">Helicase</keyword>
<keyword evidence="13" id="KW-1185">Reference proteome</keyword>
<dbReference type="EMBL" id="MTYJ01000051">
    <property type="protein sequence ID" value="OQV18262.1"/>
    <property type="molecule type" value="Genomic_DNA"/>
</dbReference>
<feature type="region of interest" description="Disordered" evidence="9">
    <location>
        <begin position="643"/>
        <end position="673"/>
    </location>
</feature>
<comment type="catalytic activity">
    <reaction evidence="6 8">
        <text>Couples ATP hydrolysis with the unwinding of duplex DNA by translocating in the 3'-5' direction.</text>
        <dbReference type="EC" id="5.6.2.4"/>
    </reaction>
</comment>
<dbReference type="Gene3D" id="3.40.50.300">
    <property type="entry name" value="P-loop containing nucleotide triphosphate hydrolases"/>
    <property type="match status" value="2"/>
</dbReference>
<dbReference type="GO" id="GO:0016887">
    <property type="term" value="F:ATP hydrolysis activity"/>
    <property type="evidence" value="ECO:0007669"/>
    <property type="project" value="RHEA"/>
</dbReference>
<dbReference type="GO" id="GO:0005634">
    <property type="term" value="C:nucleus"/>
    <property type="evidence" value="ECO:0007669"/>
    <property type="project" value="UniProtKB-SubCell"/>
</dbReference>
<gene>
    <name evidence="12" type="ORF">BV898_07658</name>
</gene>
<feature type="compositionally biased region" description="Basic and acidic residues" evidence="9">
    <location>
        <begin position="737"/>
        <end position="748"/>
    </location>
</feature>
<evidence type="ECO:0000313" key="12">
    <source>
        <dbReference type="EMBL" id="OQV18262.1"/>
    </source>
</evidence>
<dbReference type="PROSITE" id="PS51194">
    <property type="entry name" value="HELICASE_CTER"/>
    <property type="match status" value="1"/>
</dbReference>
<dbReference type="AlphaFoldDB" id="A0A1W0WSS9"/>
<keyword evidence="3 8" id="KW-0378">Hydrolase</keyword>
<evidence type="ECO:0000256" key="8">
    <source>
        <dbReference type="RuleBase" id="RU364117"/>
    </source>
</evidence>
<comment type="catalytic activity">
    <reaction evidence="7 8">
        <text>ATP + H2O = ADP + phosphate + H(+)</text>
        <dbReference type="Rhea" id="RHEA:13065"/>
        <dbReference type="ChEBI" id="CHEBI:15377"/>
        <dbReference type="ChEBI" id="CHEBI:15378"/>
        <dbReference type="ChEBI" id="CHEBI:30616"/>
        <dbReference type="ChEBI" id="CHEBI:43474"/>
        <dbReference type="ChEBI" id="CHEBI:456216"/>
    </reaction>
</comment>
<evidence type="ECO:0000259" key="10">
    <source>
        <dbReference type="PROSITE" id="PS51192"/>
    </source>
</evidence>
<dbReference type="SMART" id="SM00490">
    <property type="entry name" value="HELICc"/>
    <property type="match status" value="1"/>
</dbReference>
<reference evidence="13" key="1">
    <citation type="submission" date="2017-01" db="EMBL/GenBank/DDBJ databases">
        <title>Comparative genomics of anhydrobiosis in the tardigrade Hypsibius dujardini.</title>
        <authorList>
            <person name="Yoshida Y."/>
            <person name="Koutsovoulos G."/>
            <person name="Laetsch D."/>
            <person name="Stevens L."/>
            <person name="Kumar S."/>
            <person name="Horikawa D."/>
            <person name="Ishino K."/>
            <person name="Komine S."/>
            <person name="Tomita M."/>
            <person name="Blaxter M."/>
            <person name="Arakawa K."/>
        </authorList>
    </citation>
    <scope>NUCLEOTIDE SEQUENCE [LARGE SCALE GENOMIC DNA]</scope>
    <source>
        <strain evidence="13">Z151</strain>
    </source>
</reference>
<dbReference type="GO" id="GO:0005737">
    <property type="term" value="C:cytoplasm"/>
    <property type="evidence" value="ECO:0007669"/>
    <property type="project" value="TreeGrafter"/>
</dbReference>
<evidence type="ECO:0000259" key="11">
    <source>
        <dbReference type="PROSITE" id="PS51194"/>
    </source>
</evidence>
<feature type="domain" description="Helicase C-terminal" evidence="11">
    <location>
        <begin position="239"/>
        <end position="384"/>
    </location>
</feature>
<dbReference type="PANTHER" id="PTHR13710:SF152">
    <property type="entry name" value="ATP-DEPENDENT DNA HELICASE Q5"/>
    <property type="match status" value="1"/>
</dbReference>
<evidence type="ECO:0000256" key="4">
    <source>
        <dbReference type="ARBA" id="ARBA00022806"/>
    </source>
</evidence>
<dbReference type="InterPro" id="IPR004589">
    <property type="entry name" value="DNA_helicase_ATP-dep_RecQ"/>
</dbReference>
<feature type="region of interest" description="Disordered" evidence="9">
    <location>
        <begin position="518"/>
        <end position="608"/>
    </location>
</feature>
<evidence type="ECO:0000256" key="1">
    <source>
        <dbReference type="ARBA" id="ARBA00005446"/>
    </source>
</evidence>
<dbReference type="GO" id="GO:0043138">
    <property type="term" value="F:3'-5' DNA helicase activity"/>
    <property type="evidence" value="ECO:0007669"/>
    <property type="project" value="UniProtKB-EC"/>
</dbReference>
<keyword evidence="8" id="KW-0539">Nucleus</keyword>
<dbReference type="InterPro" id="IPR014001">
    <property type="entry name" value="Helicase_ATP-bd"/>
</dbReference>
<feature type="domain" description="Helicase ATP-binding" evidence="10">
    <location>
        <begin position="34"/>
        <end position="209"/>
    </location>
</feature>
<evidence type="ECO:0000256" key="3">
    <source>
        <dbReference type="ARBA" id="ARBA00022801"/>
    </source>
</evidence>
<dbReference type="PROSITE" id="PS51192">
    <property type="entry name" value="HELICASE_ATP_BIND_1"/>
    <property type="match status" value="1"/>
</dbReference>
<dbReference type="GO" id="GO:0000724">
    <property type="term" value="P:double-strand break repair via homologous recombination"/>
    <property type="evidence" value="ECO:0007669"/>
    <property type="project" value="TreeGrafter"/>
</dbReference>
<accession>A0A1W0WSS9</accession>